<feature type="compositionally biased region" description="Basic and acidic residues" evidence="2">
    <location>
        <begin position="663"/>
        <end position="675"/>
    </location>
</feature>
<keyword evidence="3" id="KW-0812">Transmembrane</keyword>
<evidence type="ECO:0000313" key="4">
    <source>
        <dbReference type="EMBL" id="CDK27387.1"/>
    </source>
</evidence>
<dbReference type="HOGENOM" id="CLU_407124_0_0_1"/>
<protein>
    <submittedName>
        <fullName evidence="4">Uncharacterized protein</fullName>
    </submittedName>
</protein>
<evidence type="ECO:0000313" key="5">
    <source>
        <dbReference type="Proteomes" id="UP000019384"/>
    </source>
</evidence>
<dbReference type="Proteomes" id="UP000019384">
    <property type="component" value="Unassembled WGS sequence"/>
</dbReference>
<gene>
    <name evidence="4" type="ORF">KUCA_T00003365001</name>
</gene>
<keyword evidence="5" id="KW-1185">Reference proteome</keyword>
<dbReference type="EMBL" id="HG793128">
    <property type="protein sequence ID" value="CDK27387.1"/>
    <property type="molecule type" value="Genomic_DNA"/>
</dbReference>
<dbReference type="RefSeq" id="XP_022459382.1">
    <property type="nucleotide sequence ID" value="XM_022601772.1"/>
</dbReference>
<dbReference type="GeneID" id="34520770"/>
<feature type="transmembrane region" description="Helical" evidence="3">
    <location>
        <begin position="21"/>
        <end position="41"/>
    </location>
</feature>
<name>W6MQ55_9ASCO</name>
<feature type="compositionally biased region" description="Polar residues" evidence="2">
    <location>
        <begin position="629"/>
        <end position="639"/>
    </location>
</feature>
<evidence type="ECO:0000256" key="1">
    <source>
        <dbReference type="SAM" id="Coils"/>
    </source>
</evidence>
<feature type="coiled-coil region" evidence="1">
    <location>
        <begin position="209"/>
        <end position="236"/>
    </location>
</feature>
<sequence length="675" mass="75433">MLSDQQLIRFFKDTFAGSSELGAWAACTVLSAFTAATVGYFSGRNIGTYRYSPFLLEGNEENIKAAVVDAAVVSEVSSSPMLLEEMFESHSGKSAAALILFILVDILLVSLFCWKFKQDANVQSQNEVLSTSVETLRSRLSRVDRDHRDFENYLETRLESVNEMVQSSKKKSLASIEKATKKAQAKLEALGMRTAAATHSAIEKLKPLIKDAKSQKEALTTNQKEISEEISSAERKLSSLLLVFQSDSASVKEAMKIANEQSAEMLVTISEEKGKLETTLKKLDVKLCKSHMMLRETRRLFETNVKFDQVSARNMSTPPKSRSEIDSEIIQQLFWPLNEAKDFSLPTLPVETSMTPPLLDLNTYANQSVLDISGVDKDSTDLLLHGMNERLNALESLINFELGQLDRLEFRIKHDVLKDFNHTLESLKNTFKTSQVETMENWSSWLSTLLGVSYSFYVDAKTAGSFPALMSFKSSLLRVDRAECSGIHEQELLAAMKSLQQAVHDCFNDSVLLLLQFFLFKLSRSDLQNASVVVSSVLADSEANVRSTLDRAIDNVEYQVFEIFKSKHFGPKLTNELRELIHRLRVCLLDDCVGGISSLHDLLHVNIQGTAIMVEALMEKDKKTDEAFPQSTTDLSGLDTTEPLESDQSSTSASEINLRPFHISKERPAHPSDAQ</sequence>
<evidence type="ECO:0000256" key="3">
    <source>
        <dbReference type="SAM" id="Phobius"/>
    </source>
</evidence>
<keyword evidence="3" id="KW-0472">Membrane</keyword>
<keyword evidence="3" id="KW-1133">Transmembrane helix</keyword>
<accession>W6MQ55</accession>
<feature type="region of interest" description="Disordered" evidence="2">
    <location>
        <begin position="623"/>
        <end position="675"/>
    </location>
</feature>
<keyword evidence="1" id="KW-0175">Coiled coil</keyword>
<proteinExistence type="predicted"/>
<reference evidence="4" key="2">
    <citation type="submission" date="2014-02" db="EMBL/GenBank/DDBJ databases">
        <title>Complete DNA sequence of /Kuraishia capsulata/ illustrates novel genomic features among budding yeasts (/Saccharomycotina/).</title>
        <authorList>
            <person name="Morales L."/>
            <person name="Noel B."/>
            <person name="Porcel B."/>
            <person name="Marcet-Houben M."/>
            <person name="Hullo M-F."/>
            <person name="Sacerdot C."/>
            <person name="Tekaia F."/>
            <person name="Leh-Louis V."/>
            <person name="Despons L."/>
            <person name="Khanna V."/>
            <person name="Aury J-M."/>
            <person name="Barbe V."/>
            <person name="Couloux A."/>
            <person name="Labadie K."/>
            <person name="Pelletier E."/>
            <person name="Souciet J-L."/>
            <person name="Boekhout T."/>
            <person name="Gabaldon T."/>
            <person name="Wincker P."/>
            <person name="Dujon B."/>
        </authorList>
    </citation>
    <scope>NUCLEOTIDE SEQUENCE</scope>
    <source>
        <strain evidence="4">CBS 1993</strain>
    </source>
</reference>
<feature type="compositionally biased region" description="Polar residues" evidence="2">
    <location>
        <begin position="646"/>
        <end position="655"/>
    </location>
</feature>
<evidence type="ECO:0000256" key="2">
    <source>
        <dbReference type="SAM" id="MobiDB-lite"/>
    </source>
</evidence>
<reference evidence="4" key="1">
    <citation type="submission" date="2013-12" db="EMBL/GenBank/DDBJ databases">
        <authorList>
            <person name="Genoscope - CEA"/>
        </authorList>
    </citation>
    <scope>NUCLEOTIDE SEQUENCE</scope>
    <source>
        <strain evidence="4">CBS 1993</strain>
    </source>
</reference>
<organism evidence="4 5">
    <name type="scientific">Kuraishia capsulata CBS 1993</name>
    <dbReference type="NCBI Taxonomy" id="1382522"/>
    <lineage>
        <taxon>Eukaryota</taxon>
        <taxon>Fungi</taxon>
        <taxon>Dikarya</taxon>
        <taxon>Ascomycota</taxon>
        <taxon>Saccharomycotina</taxon>
        <taxon>Pichiomycetes</taxon>
        <taxon>Pichiales</taxon>
        <taxon>Pichiaceae</taxon>
        <taxon>Kuraishia</taxon>
    </lineage>
</organism>
<dbReference type="AlphaFoldDB" id="W6MQ55"/>
<feature type="transmembrane region" description="Helical" evidence="3">
    <location>
        <begin position="95"/>
        <end position="114"/>
    </location>
</feature>